<organism evidence="1">
    <name type="scientific">uncultured Caudovirales phage</name>
    <dbReference type="NCBI Taxonomy" id="2100421"/>
    <lineage>
        <taxon>Viruses</taxon>
        <taxon>Duplodnaviria</taxon>
        <taxon>Heunggongvirae</taxon>
        <taxon>Uroviricota</taxon>
        <taxon>Caudoviricetes</taxon>
        <taxon>Peduoviridae</taxon>
        <taxon>Maltschvirus</taxon>
        <taxon>Maltschvirus maltsch</taxon>
    </lineage>
</organism>
<proteinExistence type="predicted"/>
<protein>
    <submittedName>
        <fullName evidence="1">Uncharacterized protein</fullName>
    </submittedName>
</protein>
<evidence type="ECO:0000313" key="1">
    <source>
        <dbReference type="EMBL" id="CAB4152610.1"/>
    </source>
</evidence>
<gene>
    <name evidence="1" type="ORF">UFOVP616_22</name>
</gene>
<sequence length="163" mass="17404">MCVTAVVLAGASLAASAAGTIATIDNNNYQAGMLQLQMDEQRNQLREQQKFEQLKAQEAELARLEDYRGLREANLLAVAGSGVGQNLSFLSGVSASDEKALKMDLGNIRLGMLGEQNRIANQIRVNDIDVRMAKSNAKSANVAAGIGFLKDATKIASTYGKTK</sequence>
<dbReference type="EMBL" id="LR796590">
    <property type="protein sequence ID" value="CAB4152610.1"/>
    <property type="molecule type" value="Genomic_DNA"/>
</dbReference>
<reference evidence="1" key="1">
    <citation type="submission" date="2020-04" db="EMBL/GenBank/DDBJ databases">
        <authorList>
            <person name="Chiriac C."/>
            <person name="Salcher M."/>
            <person name="Ghai R."/>
            <person name="Kavagutti S V."/>
        </authorList>
    </citation>
    <scope>NUCLEOTIDE SEQUENCE</scope>
</reference>
<name>A0A6J5N5U4_9CAUD</name>
<accession>A0A6J5N5U4</accession>